<protein>
    <submittedName>
        <fullName evidence="1">Uncharacterized protein</fullName>
    </submittedName>
</protein>
<sequence length="363" mass="37026">MATAATETTSGGSRVVQLRATARRGGSLENDVGAVVRKVFGVAAVAVAVLAACGAVAEPPAGSRPAPALTRATGTPAVESGWTSCAVDAPEAEAGPSTGALTLPRLGVGFAATAAVICRQERTRRPDGGTDLVLTEGRSTELTALLAALRLPDGRTIADACTLELPLVPNLLLFDASGRWIRPGLPVDGCGKPLPEVLQAVRGLRLSSTFRAVVREVESAGAAASGCGQSWSDMVATETGQQGSRPRAGRTVPPFPPAAPLRLCVFRVPADQQGASKPAGSFAYGRPVPPSAREALLRSLAALPPAARCAGAADRFAVLRASDGTGGELYVELDHCRRVLVSRSAGPPTLAQADGPLLELLAK</sequence>
<dbReference type="EMBL" id="CP058322">
    <property type="protein sequence ID" value="QLD26931.1"/>
    <property type="molecule type" value="Genomic_DNA"/>
</dbReference>
<proteinExistence type="predicted"/>
<organism evidence="1 2">
    <name type="scientific">Micromonospora carbonacea</name>
    <dbReference type="NCBI Taxonomy" id="47853"/>
    <lineage>
        <taxon>Bacteria</taxon>
        <taxon>Bacillati</taxon>
        <taxon>Actinomycetota</taxon>
        <taxon>Actinomycetes</taxon>
        <taxon>Micromonosporales</taxon>
        <taxon>Micromonosporaceae</taxon>
        <taxon>Micromonospora</taxon>
    </lineage>
</organism>
<gene>
    <name evidence="1" type="ORF">HXZ27_24180</name>
</gene>
<evidence type="ECO:0000313" key="1">
    <source>
        <dbReference type="EMBL" id="QLD26931.1"/>
    </source>
</evidence>
<dbReference type="KEGG" id="mcab:HXZ27_24180"/>
<dbReference type="Proteomes" id="UP000509335">
    <property type="component" value="Chromosome"/>
</dbReference>
<evidence type="ECO:0000313" key="2">
    <source>
        <dbReference type="Proteomes" id="UP000509335"/>
    </source>
</evidence>
<reference evidence="1 2" key="1">
    <citation type="submission" date="2020-07" db="EMBL/GenBank/DDBJ databases">
        <title>A bifunctional nitrone conjugated secondary metabolite targeting the ribosome.</title>
        <authorList>
            <person name="Limbrick E.M."/>
            <person name="Graf M."/>
            <person name="Derewacz D.K."/>
            <person name="Nguyen F."/>
            <person name="Spraggins J.M."/>
            <person name="Wieland M."/>
            <person name="Ynigez-Gutierrez A.E."/>
            <person name="Reisman B.J."/>
            <person name="Zinshteyn B."/>
            <person name="McCulloch K."/>
            <person name="Iverson T.M."/>
            <person name="Green R."/>
            <person name="Wilson D.N."/>
            <person name="Bachmann B.O."/>
        </authorList>
    </citation>
    <scope>NUCLEOTIDE SEQUENCE [LARGE SCALE GENOMIC DNA]</scope>
    <source>
        <strain evidence="2">aurantiaca</strain>
    </source>
</reference>
<accession>A0A7H8XT12</accession>
<name>A0A7H8XT12_9ACTN</name>
<dbReference type="AlphaFoldDB" id="A0A7H8XT12"/>